<evidence type="ECO:0000313" key="7">
    <source>
        <dbReference type="Proteomes" id="UP000001744"/>
    </source>
</evidence>
<dbReference type="GO" id="GO:0005634">
    <property type="term" value="C:nucleus"/>
    <property type="evidence" value="ECO:0007669"/>
    <property type="project" value="EnsemblFungi"/>
</dbReference>
<gene>
    <name evidence="6" type="primary">teb1</name>
    <name evidence="5" type="ORF">SJAG_01916</name>
</gene>
<dbReference type="STRING" id="402676.B6JZ90"/>
<feature type="region of interest" description="Disordered" evidence="2">
    <location>
        <begin position="255"/>
        <end position="276"/>
    </location>
</feature>
<dbReference type="CDD" id="cd11660">
    <property type="entry name" value="SANT_TRF"/>
    <property type="match status" value="2"/>
</dbReference>
<organism evidence="5 7">
    <name type="scientific">Schizosaccharomyces japonicus (strain yFS275 / FY16936)</name>
    <name type="common">Fission yeast</name>
    <dbReference type="NCBI Taxonomy" id="402676"/>
    <lineage>
        <taxon>Eukaryota</taxon>
        <taxon>Fungi</taxon>
        <taxon>Dikarya</taxon>
        <taxon>Ascomycota</taxon>
        <taxon>Taphrinomycotina</taxon>
        <taxon>Schizosaccharomycetes</taxon>
        <taxon>Schizosaccharomycetales</taxon>
        <taxon>Schizosaccharomycetaceae</taxon>
        <taxon>Schizosaccharomyces</taxon>
    </lineage>
</organism>
<dbReference type="InterPro" id="IPR001005">
    <property type="entry name" value="SANT/Myb"/>
</dbReference>
<feature type="domain" description="HTH myb-type" evidence="4">
    <location>
        <begin position="136"/>
        <end position="194"/>
    </location>
</feature>
<dbReference type="GeneID" id="7048095"/>
<evidence type="ECO:0000259" key="4">
    <source>
        <dbReference type="PROSITE" id="PS51294"/>
    </source>
</evidence>
<dbReference type="GO" id="GO:0001228">
    <property type="term" value="F:DNA-binding transcription activator activity, RNA polymerase II-specific"/>
    <property type="evidence" value="ECO:0007669"/>
    <property type="project" value="EnsemblFungi"/>
</dbReference>
<dbReference type="GO" id="GO:0000785">
    <property type="term" value="C:chromatin"/>
    <property type="evidence" value="ECO:0007669"/>
    <property type="project" value="EnsemblFungi"/>
</dbReference>
<keyword evidence="1" id="KW-0539">Nucleus</keyword>
<feature type="domain" description="Myb-like" evidence="3">
    <location>
        <begin position="136"/>
        <end position="190"/>
    </location>
</feature>
<dbReference type="OrthoDB" id="608866at2759"/>
<dbReference type="AlphaFoldDB" id="B6JZ90"/>
<evidence type="ECO:0000256" key="2">
    <source>
        <dbReference type="SAM" id="MobiDB-lite"/>
    </source>
</evidence>
<dbReference type="FunFam" id="1.10.10.60:FF:000500">
    <property type="entry name" value="Telomeric repeat-binding factor a"/>
    <property type="match status" value="1"/>
</dbReference>
<dbReference type="GO" id="GO:0000977">
    <property type="term" value="F:RNA polymerase II transcription regulatory region sequence-specific DNA binding"/>
    <property type="evidence" value="ECO:0007669"/>
    <property type="project" value="EnsemblFungi"/>
</dbReference>
<dbReference type="Pfam" id="PF00249">
    <property type="entry name" value="Myb_DNA-binding"/>
    <property type="match status" value="2"/>
</dbReference>
<dbReference type="Gene3D" id="1.10.10.60">
    <property type="entry name" value="Homeodomain-like"/>
    <property type="match status" value="2"/>
</dbReference>
<dbReference type="PROSITE" id="PS51294">
    <property type="entry name" value="HTH_MYB"/>
    <property type="match status" value="2"/>
</dbReference>
<feature type="region of interest" description="Disordered" evidence="2">
    <location>
        <begin position="347"/>
        <end position="418"/>
    </location>
</feature>
<sequence>MDSNLEDGLSGTFPRNPRPLDFLTGALAANTTKLDENVELQSRIEAVHSGRTRKPRVKWSEEETNNLLQGCRVHGVGNWKKILTDERFHFSNRSPNDLKDRFRTIFPEEYRKLYPNAKTHTGRQQKIALTSGFSKKTRKERQQFTPEEDERLLEGFFLHGPCWTRIRKDASLGLQTRRSTDLRDRFRNAFPERYAAAGFKLKNNRKLKSLQTDSMLVSNGANGPSSSLTTSAAAAAVAAVASTAAATAGSFLPPAASTSTAPSASPSPAAASARELSGATATAATLNDADELDLGWSSQSLPSQLFHSQRVSDTTNNLLLGSQMNDPFASATLGTFHNYEQMFPPPPSHVSALTAPANTPGAAQSRSTSAYTLLQHTLPAHPPDSADALGLTDSSRNASRQGSHLHLSSDSSPWDDRD</sequence>
<proteinExistence type="predicted"/>
<dbReference type="PANTHER" id="PTHR46734:SF1">
    <property type="entry name" value="TELOMERIC REPEAT-BINDING FACTOR 1"/>
    <property type="match status" value="1"/>
</dbReference>
<accession>B6JZ90</accession>
<dbReference type="eggNOG" id="ENOG502S225">
    <property type="taxonomic scope" value="Eukaryota"/>
</dbReference>
<dbReference type="InterPro" id="IPR052450">
    <property type="entry name" value="TRBD-Containing_Protein"/>
</dbReference>
<dbReference type="SUPFAM" id="SSF46689">
    <property type="entry name" value="Homeodomain-like"/>
    <property type="match status" value="2"/>
</dbReference>
<keyword evidence="7" id="KW-1185">Reference proteome</keyword>
<evidence type="ECO:0000313" key="6">
    <source>
        <dbReference type="JaponicusDB" id="SJAG_01916"/>
    </source>
</evidence>
<evidence type="ECO:0000256" key="1">
    <source>
        <dbReference type="ARBA" id="ARBA00023242"/>
    </source>
</evidence>
<dbReference type="PROSITE" id="PS50090">
    <property type="entry name" value="MYB_LIKE"/>
    <property type="match status" value="2"/>
</dbReference>
<feature type="domain" description="HTH myb-type" evidence="4">
    <location>
        <begin position="51"/>
        <end position="110"/>
    </location>
</feature>
<dbReference type="SMART" id="SM00717">
    <property type="entry name" value="SANT"/>
    <property type="match status" value="2"/>
</dbReference>
<dbReference type="HOGENOM" id="CLU_708153_0_0_1"/>
<dbReference type="EMBL" id="KE651168">
    <property type="protein sequence ID" value="EEB06858.1"/>
    <property type="molecule type" value="Genomic_DNA"/>
</dbReference>
<feature type="compositionally biased region" description="Polar residues" evidence="2">
    <location>
        <begin position="361"/>
        <end position="375"/>
    </location>
</feature>
<name>B6JZ90_SCHJY</name>
<evidence type="ECO:0000313" key="5">
    <source>
        <dbReference type="EMBL" id="EEB06858.1"/>
    </source>
</evidence>
<dbReference type="RefSeq" id="XP_002173151.1">
    <property type="nucleotide sequence ID" value="XM_002173115.2"/>
</dbReference>
<protein>
    <submittedName>
        <fullName evidence="5">Myb family protein</fullName>
    </submittedName>
</protein>
<evidence type="ECO:0000259" key="3">
    <source>
        <dbReference type="PROSITE" id="PS50090"/>
    </source>
</evidence>
<dbReference type="PANTHER" id="PTHR46734">
    <property type="entry name" value="TELOMERIC REPEAT-BINDING FACTOR 1 TERF1"/>
    <property type="match status" value="1"/>
</dbReference>
<feature type="compositionally biased region" description="Polar residues" evidence="2">
    <location>
        <begin position="392"/>
        <end position="412"/>
    </location>
</feature>
<reference evidence="5 7" key="1">
    <citation type="journal article" date="2011" name="Science">
        <title>Comparative functional genomics of the fission yeasts.</title>
        <authorList>
            <person name="Rhind N."/>
            <person name="Chen Z."/>
            <person name="Yassour M."/>
            <person name="Thompson D.A."/>
            <person name="Haas B.J."/>
            <person name="Habib N."/>
            <person name="Wapinski I."/>
            <person name="Roy S."/>
            <person name="Lin M.F."/>
            <person name="Heiman D.I."/>
            <person name="Young S.K."/>
            <person name="Furuya K."/>
            <person name="Guo Y."/>
            <person name="Pidoux A."/>
            <person name="Chen H.M."/>
            <person name="Robbertse B."/>
            <person name="Goldberg J.M."/>
            <person name="Aoki K."/>
            <person name="Bayne E.H."/>
            <person name="Berlin A.M."/>
            <person name="Desjardins C.A."/>
            <person name="Dobbs E."/>
            <person name="Dukaj L."/>
            <person name="Fan L."/>
            <person name="FitzGerald M.G."/>
            <person name="French C."/>
            <person name="Gujja S."/>
            <person name="Hansen K."/>
            <person name="Keifenheim D."/>
            <person name="Levin J.Z."/>
            <person name="Mosher R.A."/>
            <person name="Mueller C.A."/>
            <person name="Pfiffner J."/>
            <person name="Priest M."/>
            <person name="Russ C."/>
            <person name="Smialowska A."/>
            <person name="Swoboda P."/>
            <person name="Sykes S.M."/>
            <person name="Vaughn M."/>
            <person name="Vengrova S."/>
            <person name="Yoder R."/>
            <person name="Zeng Q."/>
            <person name="Allshire R."/>
            <person name="Baulcombe D."/>
            <person name="Birren B.W."/>
            <person name="Brown W."/>
            <person name="Ekwall K."/>
            <person name="Kellis M."/>
            <person name="Leatherwood J."/>
            <person name="Levin H."/>
            <person name="Margalit H."/>
            <person name="Martienssen R."/>
            <person name="Nieduszynski C.A."/>
            <person name="Spatafora J.W."/>
            <person name="Friedman N."/>
            <person name="Dalgaard J.Z."/>
            <person name="Baumann P."/>
            <person name="Niki H."/>
            <person name="Regev A."/>
            <person name="Nusbaum C."/>
        </authorList>
    </citation>
    <scope>NUCLEOTIDE SEQUENCE [LARGE SCALE GENOMIC DNA]</scope>
    <source>
        <strain evidence="7">yFS275 / FY16936</strain>
    </source>
</reference>
<dbReference type="JaponicusDB" id="SJAG_01916">
    <property type="gene designation" value="teb1"/>
</dbReference>
<dbReference type="Proteomes" id="UP000001744">
    <property type="component" value="Unassembled WGS sequence"/>
</dbReference>
<dbReference type="VEuPathDB" id="FungiDB:SJAG_01916"/>
<feature type="domain" description="Myb-like" evidence="3">
    <location>
        <begin position="51"/>
        <end position="106"/>
    </location>
</feature>
<dbReference type="InterPro" id="IPR017930">
    <property type="entry name" value="Myb_dom"/>
</dbReference>
<dbReference type="InterPro" id="IPR009057">
    <property type="entry name" value="Homeodomain-like_sf"/>
</dbReference>